<gene>
    <name evidence="2" type="ORF">ISS97_20745</name>
</gene>
<keyword evidence="1" id="KW-0472">Membrane</keyword>
<evidence type="ECO:0000256" key="1">
    <source>
        <dbReference type="SAM" id="Phobius"/>
    </source>
</evidence>
<accession>A0ABW8KCR3</accession>
<sequence length="95" mass="10662">MDELLAKATQGVDLDAPDAFWHIFGNLMALVPWAALLWWSLLFLVVGAVLGWWRGRLWEGVVWAAILGPIGWIVILSRPRPMSRAQPPPLPPGRR</sequence>
<protein>
    <submittedName>
        <fullName evidence="2">Uncharacterized protein</fullName>
    </submittedName>
</protein>
<feature type="transmembrane region" description="Helical" evidence="1">
    <location>
        <begin position="60"/>
        <end position="77"/>
    </location>
</feature>
<keyword evidence="1" id="KW-0812">Transmembrane</keyword>
<keyword evidence="3" id="KW-1185">Reference proteome</keyword>
<keyword evidence="1" id="KW-1133">Transmembrane helix</keyword>
<organism evidence="2 3">
    <name type="scientific">Dyella koreensis</name>
    <dbReference type="NCBI Taxonomy" id="311235"/>
    <lineage>
        <taxon>Bacteria</taxon>
        <taxon>Pseudomonadati</taxon>
        <taxon>Pseudomonadota</taxon>
        <taxon>Gammaproteobacteria</taxon>
        <taxon>Lysobacterales</taxon>
        <taxon>Rhodanobacteraceae</taxon>
        <taxon>Dyella</taxon>
    </lineage>
</organism>
<proteinExistence type="predicted"/>
<evidence type="ECO:0000313" key="2">
    <source>
        <dbReference type="EMBL" id="MFK2919702.1"/>
    </source>
</evidence>
<reference evidence="2 3" key="1">
    <citation type="submission" date="2020-10" db="EMBL/GenBank/DDBJ databases">
        <title>Phylogeny of dyella-like bacteria.</title>
        <authorList>
            <person name="Fu J."/>
        </authorList>
    </citation>
    <scope>NUCLEOTIDE SEQUENCE [LARGE SCALE GENOMIC DNA]</scope>
    <source>
        <strain evidence="2 3">BB4</strain>
    </source>
</reference>
<dbReference type="Proteomes" id="UP001620408">
    <property type="component" value="Unassembled WGS sequence"/>
</dbReference>
<dbReference type="EMBL" id="JADIKD010000012">
    <property type="protein sequence ID" value="MFK2919702.1"/>
    <property type="molecule type" value="Genomic_DNA"/>
</dbReference>
<dbReference type="RefSeq" id="WP_379984267.1">
    <property type="nucleotide sequence ID" value="NZ_JADIKD010000012.1"/>
</dbReference>
<feature type="transmembrane region" description="Helical" evidence="1">
    <location>
        <begin position="30"/>
        <end position="54"/>
    </location>
</feature>
<comment type="caution">
    <text evidence="2">The sequence shown here is derived from an EMBL/GenBank/DDBJ whole genome shotgun (WGS) entry which is preliminary data.</text>
</comment>
<name>A0ABW8KCR3_9GAMM</name>
<evidence type="ECO:0000313" key="3">
    <source>
        <dbReference type="Proteomes" id="UP001620408"/>
    </source>
</evidence>